<sequence length="40" mass="4705">MQEKQTSQDPFNFKYLLIALVVMLAMPTVHAILGWFVFYL</sequence>
<name>A0A2S2E165_9ALTE</name>
<evidence type="ECO:0000313" key="2">
    <source>
        <dbReference type="EMBL" id="AWL11363.1"/>
    </source>
</evidence>
<feature type="transmembrane region" description="Helical" evidence="1">
    <location>
        <begin position="12"/>
        <end position="38"/>
    </location>
</feature>
<keyword evidence="1" id="KW-0812">Transmembrane</keyword>
<dbReference type="AlphaFoldDB" id="A0A2S2E165"/>
<keyword evidence="1" id="KW-0472">Membrane</keyword>
<dbReference type="RefSeq" id="WP_275425497.1">
    <property type="nucleotide sequence ID" value="NZ_CP029347.1"/>
</dbReference>
<dbReference type="KEGG" id="salh:HMF8227_00868"/>
<gene>
    <name evidence="2" type="ORF">HMF8227_00868</name>
</gene>
<protein>
    <submittedName>
        <fullName evidence="2">Uncharacterized protein</fullName>
    </submittedName>
</protein>
<keyword evidence="3" id="KW-1185">Reference proteome</keyword>
<proteinExistence type="predicted"/>
<dbReference type="Proteomes" id="UP000245728">
    <property type="component" value="Chromosome"/>
</dbReference>
<keyword evidence="1" id="KW-1133">Transmembrane helix</keyword>
<reference evidence="2 3" key="1">
    <citation type="submission" date="2018-05" db="EMBL/GenBank/DDBJ databases">
        <title>Salinimonas sp. HMF8227 Genome sequencing and assembly.</title>
        <authorList>
            <person name="Kang H."/>
            <person name="Kang J."/>
            <person name="Cha I."/>
            <person name="Kim H."/>
            <person name="Joh K."/>
        </authorList>
    </citation>
    <scope>NUCLEOTIDE SEQUENCE [LARGE SCALE GENOMIC DNA]</scope>
    <source>
        <strain evidence="2 3">HMF8227</strain>
    </source>
</reference>
<accession>A0A2S2E165</accession>
<evidence type="ECO:0000256" key="1">
    <source>
        <dbReference type="SAM" id="Phobius"/>
    </source>
</evidence>
<evidence type="ECO:0000313" key="3">
    <source>
        <dbReference type="Proteomes" id="UP000245728"/>
    </source>
</evidence>
<organism evidence="2 3">
    <name type="scientific">Saliniradius amylolyticus</name>
    <dbReference type="NCBI Taxonomy" id="2183582"/>
    <lineage>
        <taxon>Bacteria</taxon>
        <taxon>Pseudomonadati</taxon>
        <taxon>Pseudomonadota</taxon>
        <taxon>Gammaproteobacteria</taxon>
        <taxon>Alteromonadales</taxon>
        <taxon>Alteromonadaceae</taxon>
        <taxon>Saliniradius</taxon>
    </lineage>
</organism>
<dbReference type="EMBL" id="CP029347">
    <property type="protein sequence ID" value="AWL11363.1"/>
    <property type="molecule type" value="Genomic_DNA"/>
</dbReference>